<organism evidence="2 3">
    <name type="scientific">Gordoniibacillus kamchatkensis</name>
    <dbReference type="NCBI Taxonomy" id="1590651"/>
    <lineage>
        <taxon>Bacteria</taxon>
        <taxon>Bacillati</taxon>
        <taxon>Bacillota</taxon>
        <taxon>Bacilli</taxon>
        <taxon>Bacillales</taxon>
        <taxon>Paenibacillaceae</taxon>
        <taxon>Gordoniibacillus</taxon>
    </lineage>
</organism>
<gene>
    <name evidence="2" type="ORF">SD70_17355</name>
</gene>
<accession>A0ABR5AFL4</accession>
<keyword evidence="1" id="KW-0472">Membrane</keyword>
<evidence type="ECO:0000313" key="2">
    <source>
        <dbReference type="EMBL" id="KIL39834.1"/>
    </source>
</evidence>
<evidence type="ECO:0008006" key="4">
    <source>
        <dbReference type="Google" id="ProtNLM"/>
    </source>
</evidence>
<dbReference type="RefSeq" id="WP_041048797.1">
    <property type="nucleotide sequence ID" value="NZ_JXAK01000030.1"/>
</dbReference>
<name>A0ABR5AFL4_9BACL</name>
<protein>
    <recommendedName>
        <fullName evidence="4">Two-component sensor histidine kinase</fullName>
    </recommendedName>
</protein>
<proteinExistence type="predicted"/>
<keyword evidence="3" id="KW-1185">Reference proteome</keyword>
<comment type="caution">
    <text evidence="2">The sequence shown here is derived from an EMBL/GenBank/DDBJ whole genome shotgun (WGS) entry which is preliminary data.</text>
</comment>
<dbReference type="Proteomes" id="UP000031967">
    <property type="component" value="Unassembled WGS sequence"/>
</dbReference>
<sequence>MNTVFRKWLTVYLALLIVTVASVSLLIGYFLERDVYQQNRRILENYAAHVDETFRLYRQGAYSSQELTKELKGLENAADVRVSIIGKK</sequence>
<keyword evidence="1" id="KW-0812">Transmembrane</keyword>
<keyword evidence="1" id="KW-1133">Transmembrane helix</keyword>
<evidence type="ECO:0000313" key="3">
    <source>
        <dbReference type="Proteomes" id="UP000031967"/>
    </source>
</evidence>
<feature type="transmembrane region" description="Helical" evidence="1">
    <location>
        <begin position="12"/>
        <end position="31"/>
    </location>
</feature>
<reference evidence="2 3" key="1">
    <citation type="submission" date="2014-12" db="EMBL/GenBank/DDBJ databases">
        <title>Draft genome sequence of Paenibacillus kamchatkensis strain B-2647.</title>
        <authorList>
            <person name="Karlyshev A.V."/>
            <person name="Kudryashova E.B."/>
        </authorList>
    </citation>
    <scope>NUCLEOTIDE SEQUENCE [LARGE SCALE GENOMIC DNA]</scope>
    <source>
        <strain evidence="2 3">VKM B-2647</strain>
    </source>
</reference>
<evidence type="ECO:0000256" key="1">
    <source>
        <dbReference type="SAM" id="Phobius"/>
    </source>
</evidence>
<dbReference type="EMBL" id="JXAK01000030">
    <property type="protein sequence ID" value="KIL39834.1"/>
    <property type="molecule type" value="Genomic_DNA"/>
</dbReference>